<dbReference type="InterPro" id="IPR029058">
    <property type="entry name" value="AB_hydrolase_fold"/>
</dbReference>
<organism evidence="1 2">
    <name type="scientific">Undibacterium parvum</name>
    <dbReference type="NCBI Taxonomy" id="401471"/>
    <lineage>
        <taxon>Bacteria</taxon>
        <taxon>Pseudomonadati</taxon>
        <taxon>Pseudomonadota</taxon>
        <taxon>Betaproteobacteria</taxon>
        <taxon>Burkholderiales</taxon>
        <taxon>Oxalobacteraceae</taxon>
        <taxon>Undibacterium</taxon>
    </lineage>
</organism>
<protein>
    <submittedName>
        <fullName evidence="1">Alpha/beta hydrolase</fullName>
    </submittedName>
</protein>
<reference evidence="1 2" key="1">
    <citation type="journal article" date="2011" name="Int. J. Syst. Evol. Microbiol.">
        <title>Description of Undibacterium oligocarboniphilum sp. nov., isolated from purified water, and Undibacterium pigrum strain CCUG 49012 as the type strain of Undibacterium parvum sp. nov., and emended descriptions of the genus Undibacterium and the species Undibacterium pigrum.</title>
        <authorList>
            <person name="Eder W."/>
            <person name="Wanner G."/>
            <person name="Ludwig W."/>
            <person name="Busse H.J."/>
            <person name="Ziemke-Kageler F."/>
            <person name="Lang E."/>
        </authorList>
    </citation>
    <scope>NUCLEOTIDE SEQUENCE [LARGE SCALE GENOMIC DNA]</scope>
    <source>
        <strain evidence="1 2">DSM 23061</strain>
    </source>
</reference>
<keyword evidence="2" id="KW-1185">Reference proteome</keyword>
<dbReference type="Proteomes" id="UP000275663">
    <property type="component" value="Chromosome"/>
</dbReference>
<dbReference type="KEGG" id="upv:EJN92_02990"/>
<evidence type="ECO:0000313" key="2">
    <source>
        <dbReference type="Proteomes" id="UP000275663"/>
    </source>
</evidence>
<dbReference type="GO" id="GO:0016787">
    <property type="term" value="F:hydrolase activity"/>
    <property type="evidence" value="ECO:0007669"/>
    <property type="project" value="UniProtKB-KW"/>
</dbReference>
<dbReference type="PANTHER" id="PTHR35560">
    <property type="entry name" value="BLL0132 PROTEIN"/>
    <property type="match status" value="1"/>
</dbReference>
<sequence length="330" mass="36854">MYAADALAVDEAASNKHAVAVIADSQFKLGNATIPMYISHDWALAQPEITQAVLMFHGRLRNADVYWRTAKNALAVAKQSPHSILIVPQFLADADIQKHALSEDFLHWQWEAWMGGEPANGPLAISSFEVIDALLNRLADRQRFPNMRSVVLAGHSGGAQIVQRYAVVGKAEALLKSHAISVRYVVANSSSYLYFNETRPFAKSASCEKFNQWKYGWEAAPDYVDSKSRANYETQYTQRDVVYLLGELDTNPQHPALDKSCSAELQGAFRLERGLHYFNYLQQRHPTMTQQRIVRVPGIAHDGDAMFESAAGISALFETATPKHEQSSRK</sequence>
<keyword evidence="1" id="KW-0378">Hydrolase</keyword>
<accession>A0A3S9HQJ3</accession>
<gene>
    <name evidence="1" type="ORF">EJN92_02990</name>
</gene>
<dbReference type="Gene3D" id="3.40.50.1820">
    <property type="entry name" value="alpha/beta hydrolase"/>
    <property type="match status" value="1"/>
</dbReference>
<dbReference type="OrthoDB" id="1094867at2"/>
<dbReference type="AlphaFoldDB" id="A0A3S9HQJ3"/>
<evidence type="ECO:0000313" key="1">
    <source>
        <dbReference type="EMBL" id="AZP14382.1"/>
    </source>
</evidence>
<dbReference type="SUPFAM" id="SSF53474">
    <property type="entry name" value="alpha/beta-Hydrolases"/>
    <property type="match status" value="1"/>
</dbReference>
<proteinExistence type="predicted"/>
<dbReference type="PANTHER" id="PTHR35560:SF3">
    <property type="entry name" value="PEPTIDASE S9 PROLYL OLIGOPEPTIDASE CATALYTIC DOMAIN-CONTAINING PROTEIN"/>
    <property type="match status" value="1"/>
</dbReference>
<dbReference type="EMBL" id="CP034464">
    <property type="protein sequence ID" value="AZP14382.1"/>
    <property type="molecule type" value="Genomic_DNA"/>
</dbReference>
<name>A0A3S9HQJ3_9BURK</name>